<keyword evidence="2 4" id="KW-0663">Pyridoxal phosphate</keyword>
<dbReference type="FunFam" id="3.40.640.10:FF:000079">
    <property type="entry name" value="LPS biosynthesis protein"/>
    <property type="match status" value="1"/>
</dbReference>
<dbReference type="Gene3D" id="3.40.640.10">
    <property type="entry name" value="Type I PLP-dependent aspartate aminotransferase-like (Major domain)"/>
    <property type="match status" value="1"/>
</dbReference>
<dbReference type="AlphaFoldDB" id="A0A7V1EIK7"/>
<gene>
    <name evidence="5" type="primary">rfbH</name>
    <name evidence="5" type="ORF">ENP86_08620</name>
</gene>
<dbReference type="PANTHER" id="PTHR30244">
    <property type="entry name" value="TRANSAMINASE"/>
    <property type="match status" value="1"/>
</dbReference>
<dbReference type="InterPro" id="IPR015421">
    <property type="entry name" value="PyrdxlP-dep_Trfase_major"/>
</dbReference>
<evidence type="ECO:0000313" key="5">
    <source>
        <dbReference type="EMBL" id="HDY59597.1"/>
    </source>
</evidence>
<organism evidence="5">
    <name type="scientific">candidate division WOR-3 bacterium</name>
    <dbReference type="NCBI Taxonomy" id="2052148"/>
    <lineage>
        <taxon>Bacteria</taxon>
        <taxon>Bacteria division WOR-3</taxon>
    </lineage>
</organism>
<dbReference type="InterPro" id="IPR015424">
    <property type="entry name" value="PyrdxlP-dep_Trfase"/>
</dbReference>
<dbReference type="GO" id="GO:0000271">
    <property type="term" value="P:polysaccharide biosynthetic process"/>
    <property type="evidence" value="ECO:0007669"/>
    <property type="project" value="TreeGrafter"/>
</dbReference>
<comment type="similarity">
    <text evidence="3 4">Belongs to the DegT/DnrJ/EryC1 family.</text>
</comment>
<dbReference type="GO" id="GO:0030170">
    <property type="term" value="F:pyridoxal phosphate binding"/>
    <property type="evidence" value="ECO:0007669"/>
    <property type="project" value="TreeGrafter"/>
</dbReference>
<comment type="cofactor">
    <cofactor evidence="1">
        <name>pyridoxal 5'-phosphate</name>
        <dbReference type="ChEBI" id="CHEBI:597326"/>
    </cofactor>
</comment>
<dbReference type="PANTHER" id="PTHR30244:SF34">
    <property type="entry name" value="DTDP-4-AMINO-4,6-DIDEOXYGALACTOSE TRANSAMINASE"/>
    <property type="match status" value="1"/>
</dbReference>
<dbReference type="Gene3D" id="3.90.1150.10">
    <property type="entry name" value="Aspartate Aminotransferase, domain 1"/>
    <property type="match status" value="1"/>
</dbReference>
<comment type="caution">
    <text evidence="5">The sequence shown here is derived from an EMBL/GenBank/DDBJ whole genome shotgun (WGS) entry which is preliminary data.</text>
</comment>
<reference evidence="5" key="1">
    <citation type="journal article" date="2020" name="mSystems">
        <title>Genome- and Community-Level Interaction Insights into Carbon Utilization and Element Cycling Functions of Hydrothermarchaeota in Hydrothermal Sediment.</title>
        <authorList>
            <person name="Zhou Z."/>
            <person name="Liu Y."/>
            <person name="Xu W."/>
            <person name="Pan J."/>
            <person name="Luo Z.H."/>
            <person name="Li M."/>
        </authorList>
    </citation>
    <scope>NUCLEOTIDE SEQUENCE [LARGE SCALE GENOMIC DNA]</scope>
    <source>
        <strain evidence="5">SpSt-258</strain>
    </source>
</reference>
<dbReference type="CDD" id="cd00616">
    <property type="entry name" value="AHBA_syn"/>
    <property type="match status" value="1"/>
</dbReference>
<dbReference type="EMBL" id="DSKY01000021">
    <property type="protein sequence ID" value="HDY59597.1"/>
    <property type="molecule type" value="Genomic_DNA"/>
</dbReference>
<dbReference type="SUPFAM" id="SSF53383">
    <property type="entry name" value="PLP-dependent transferases"/>
    <property type="match status" value="1"/>
</dbReference>
<evidence type="ECO:0000256" key="4">
    <source>
        <dbReference type="RuleBase" id="RU004508"/>
    </source>
</evidence>
<protein>
    <submittedName>
        <fullName evidence="5">Lipopolysaccharide biosynthesis protein RfbH</fullName>
    </submittedName>
</protein>
<dbReference type="InterPro" id="IPR000653">
    <property type="entry name" value="DegT/StrS_aminotransferase"/>
</dbReference>
<dbReference type="NCBIfam" id="NF011936">
    <property type="entry name" value="PRK15407.1"/>
    <property type="match status" value="1"/>
</dbReference>
<accession>A0A7V1EIK7</accession>
<dbReference type="InterPro" id="IPR015422">
    <property type="entry name" value="PyrdxlP-dep_Trfase_small"/>
</dbReference>
<sequence>MKKKAPDFLKDEIFKLVKQYYNLVHKPSQIKEFIPGYDKINYAGRVYDEKEMINLVDSALDFWLTAGRFTNKFENEFAKFLGVRHCLLTNSGSSANLLAISALTSPKIGDRRLEPSDEIITTACSFPTTVTSIIQNNLIPVFVDVDTKTCNIITDRIEEAISEKTKAIFLAHTLGNPFNLDKVMELAKKYNLWVIEDNCDALGSKYKGQYTGTFGHISTFSFYPAHHITMGEGGCVVAKNNKFRNILKSFRDWGRDCWCETGKDNTCKKRFSWQLGALPYGYDHKYIYSHFGYNLKATEMQAAIGVAQLEKLPLFIETRKRNWRILRDGLDNLSDIFILPEPTPYSDPAWFGFLLTVREDVEFTRDEIVRYLEENKIQTRMLFAGNILRQPCFGELRKKGEGYRIVGSLSNTDLIMKNSFWLGVYPGMKEGMIEYIIEKIYKFVKSR</sequence>
<dbReference type="GO" id="GO:0008483">
    <property type="term" value="F:transaminase activity"/>
    <property type="evidence" value="ECO:0007669"/>
    <property type="project" value="TreeGrafter"/>
</dbReference>
<proteinExistence type="inferred from homology"/>
<name>A0A7V1EIK7_UNCW3</name>
<evidence type="ECO:0000256" key="3">
    <source>
        <dbReference type="ARBA" id="ARBA00037999"/>
    </source>
</evidence>
<evidence type="ECO:0000256" key="1">
    <source>
        <dbReference type="ARBA" id="ARBA00001933"/>
    </source>
</evidence>
<dbReference type="Pfam" id="PF01041">
    <property type="entry name" value="DegT_DnrJ_EryC1"/>
    <property type="match status" value="1"/>
</dbReference>
<dbReference type="PIRSF" id="PIRSF000390">
    <property type="entry name" value="PLP_StrS"/>
    <property type="match status" value="1"/>
</dbReference>
<evidence type="ECO:0000256" key="2">
    <source>
        <dbReference type="ARBA" id="ARBA00022898"/>
    </source>
</evidence>